<evidence type="ECO:0000313" key="6">
    <source>
        <dbReference type="EMBL" id="WOT05790.1"/>
    </source>
</evidence>
<gene>
    <name evidence="6" type="ORF">RGE70_02880</name>
</gene>
<evidence type="ECO:0000313" key="7">
    <source>
        <dbReference type="Proteomes" id="UP001529491"/>
    </source>
</evidence>
<dbReference type="RefSeq" id="WP_310470053.1">
    <property type="nucleotide sequence ID" value="NZ_CP136522.1"/>
</dbReference>
<protein>
    <submittedName>
        <fullName evidence="6">TetR/AcrR family transcriptional regulator</fullName>
    </submittedName>
</protein>
<keyword evidence="3" id="KW-0804">Transcription</keyword>
<reference evidence="6 7" key="1">
    <citation type="submission" date="2023-10" db="EMBL/GenBank/DDBJ databases">
        <title>Complete genome sequence of Shewanella sp. DAU334.</title>
        <authorList>
            <person name="Lee Y.-S."/>
            <person name="Jeong H.-R."/>
            <person name="Hwang E.-J."/>
            <person name="Choi Y.-L."/>
            <person name="Kim G.-D."/>
        </authorList>
    </citation>
    <scope>NUCLEOTIDE SEQUENCE [LARGE SCALE GENOMIC DNA]</scope>
    <source>
        <strain evidence="6 7">DAU334</strain>
    </source>
</reference>
<organism evidence="6 7">
    <name type="scientific">Shewanella youngdeokensis</name>
    <dbReference type="NCBI Taxonomy" id="2999068"/>
    <lineage>
        <taxon>Bacteria</taxon>
        <taxon>Pseudomonadati</taxon>
        <taxon>Pseudomonadota</taxon>
        <taxon>Gammaproteobacteria</taxon>
        <taxon>Alteromonadales</taxon>
        <taxon>Shewanellaceae</taxon>
        <taxon>Shewanella</taxon>
    </lineage>
</organism>
<dbReference type="Gene3D" id="1.10.357.10">
    <property type="entry name" value="Tetracycline Repressor, domain 2"/>
    <property type="match status" value="1"/>
</dbReference>
<dbReference type="PANTHER" id="PTHR47506">
    <property type="entry name" value="TRANSCRIPTIONAL REGULATORY PROTEIN"/>
    <property type="match status" value="1"/>
</dbReference>
<evidence type="ECO:0000256" key="4">
    <source>
        <dbReference type="PROSITE-ProRule" id="PRU00335"/>
    </source>
</evidence>
<dbReference type="SUPFAM" id="SSF46689">
    <property type="entry name" value="Homeodomain-like"/>
    <property type="match status" value="1"/>
</dbReference>
<name>A0ABZ0JZR5_9GAMM</name>
<proteinExistence type="predicted"/>
<evidence type="ECO:0000256" key="2">
    <source>
        <dbReference type="ARBA" id="ARBA00023125"/>
    </source>
</evidence>
<dbReference type="EMBL" id="CP136522">
    <property type="protein sequence ID" value="WOT05790.1"/>
    <property type="molecule type" value="Genomic_DNA"/>
</dbReference>
<keyword evidence="2 4" id="KW-0238">DNA-binding</keyword>
<keyword evidence="7" id="KW-1185">Reference proteome</keyword>
<dbReference type="InterPro" id="IPR023772">
    <property type="entry name" value="DNA-bd_HTH_TetR-type_CS"/>
</dbReference>
<accession>A0ABZ0JZR5</accession>
<dbReference type="Proteomes" id="UP001529491">
    <property type="component" value="Chromosome"/>
</dbReference>
<feature type="domain" description="HTH tetR-type" evidence="5">
    <location>
        <begin position="1"/>
        <end position="60"/>
    </location>
</feature>
<dbReference type="InterPro" id="IPR001647">
    <property type="entry name" value="HTH_TetR"/>
</dbReference>
<evidence type="ECO:0000256" key="3">
    <source>
        <dbReference type="ARBA" id="ARBA00023163"/>
    </source>
</evidence>
<evidence type="ECO:0000259" key="5">
    <source>
        <dbReference type="PROSITE" id="PS50977"/>
    </source>
</evidence>
<sequence length="172" mass="19387">MLKTQIAESLEIAFSQYGFAEPSVSKLKDACNVSLRTLYKYFPSKEKMIIAALDYRHQRYLAFLVKDLQGSNASKVLQIFAKLEHWMGSFAAHGCMSLNAIAAFPENNEIRDAVARHKHEVCQLLGRQSGRADLEKELFILHESVSSTWPILGKESVEIAQTMVSKLMGNHQ</sequence>
<feature type="DNA-binding region" description="H-T-H motif" evidence="4">
    <location>
        <begin position="23"/>
        <end position="42"/>
    </location>
</feature>
<dbReference type="InterPro" id="IPR009057">
    <property type="entry name" value="Homeodomain-like_sf"/>
</dbReference>
<dbReference type="Pfam" id="PF00440">
    <property type="entry name" value="TetR_N"/>
    <property type="match status" value="1"/>
</dbReference>
<evidence type="ECO:0000256" key="1">
    <source>
        <dbReference type="ARBA" id="ARBA00023015"/>
    </source>
</evidence>
<dbReference type="PROSITE" id="PS50977">
    <property type="entry name" value="HTH_TETR_2"/>
    <property type="match status" value="1"/>
</dbReference>
<dbReference type="PANTHER" id="PTHR47506:SF1">
    <property type="entry name" value="HTH-TYPE TRANSCRIPTIONAL REGULATOR YJDC"/>
    <property type="match status" value="1"/>
</dbReference>
<dbReference type="PROSITE" id="PS01081">
    <property type="entry name" value="HTH_TETR_1"/>
    <property type="match status" value="1"/>
</dbReference>
<keyword evidence="1" id="KW-0805">Transcription regulation</keyword>